<feature type="transmembrane region" description="Helical" evidence="1">
    <location>
        <begin position="90"/>
        <end position="112"/>
    </location>
</feature>
<evidence type="ECO:0000313" key="3">
    <source>
        <dbReference type="Proteomes" id="UP001254770"/>
    </source>
</evidence>
<proteinExistence type="predicted"/>
<comment type="caution">
    <text evidence="2">The sequence shown here is derived from an EMBL/GenBank/DDBJ whole genome shotgun (WGS) entry which is preliminary data.</text>
</comment>
<keyword evidence="1" id="KW-0472">Membrane</keyword>
<feature type="transmembrane region" description="Helical" evidence="1">
    <location>
        <begin position="34"/>
        <end position="54"/>
    </location>
</feature>
<reference evidence="2" key="1">
    <citation type="submission" date="2023-03" db="EMBL/GenBank/DDBJ databases">
        <authorList>
            <person name="Shen W."/>
            <person name="Cai J."/>
        </authorList>
    </citation>
    <scope>NUCLEOTIDE SEQUENCE</scope>
    <source>
        <strain evidence="2">Y15</strain>
    </source>
</reference>
<feature type="transmembrane region" description="Helical" evidence="1">
    <location>
        <begin position="7"/>
        <end position="28"/>
    </location>
</feature>
<accession>A0AAW8T858</accession>
<dbReference type="AlphaFoldDB" id="A0AAW8T858"/>
<dbReference type="RefSeq" id="WP_222225516.1">
    <property type="nucleotide sequence ID" value="NZ_CP081846.1"/>
</dbReference>
<keyword evidence="1" id="KW-1133">Transmembrane helix</keyword>
<evidence type="ECO:0000313" key="2">
    <source>
        <dbReference type="EMBL" id="MDT2543118.1"/>
    </source>
</evidence>
<evidence type="ECO:0008006" key="4">
    <source>
        <dbReference type="Google" id="ProtNLM"/>
    </source>
</evidence>
<protein>
    <recommendedName>
        <fullName evidence="4">DUF2178 domain-containing protein</fullName>
    </recommendedName>
</protein>
<dbReference type="EMBL" id="JARPXL010000001">
    <property type="protein sequence ID" value="MDT2543118.1"/>
    <property type="molecule type" value="Genomic_DNA"/>
</dbReference>
<name>A0AAW8T858_9ENTE</name>
<keyword evidence="1" id="KW-0812">Transmembrane</keyword>
<gene>
    <name evidence="2" type="ORF">P7D69_02005</name>
</gene>
<sequence>MKKTMLYTGILYMLFGFVCLTIALTTTFKLESLLWGFAGAGICPGAIMIGKYFYCSSSKHQAEYERRLKKEAIDLTDERKIMLRDRSGRIAYTAMLLLQLVLVFLFSILSILDYFSPFSKYACIGLGLLLIIQYLFGIVAYNRLSKTL</sequence>
<organism evidence="2 3">
    <name type="scientific">Enterococcus raffinosus</name>
    <dbReference type="NCBI Taxonomy" id="71452"/>
    <lineage>
        <taxon>Bacteria</taxon>
        <taxon>Bacillati</taxon>
        <taxon>Bacillota</taxon>
        <taxon>Bacilli</taxon>
        <taxon>Lactobacillales</taxon>
        <taxon>Enterococcaceae</taxon>
        <taxon>Enterococcus</taxon>
    </lineage>
</organism>
<feature type="transmembrane region" description="Helical" evidence="1">
    <location>
        <begin position="118"/>
        <end position="141"/>
    </location>
</feature>
<dbReference type="Proteomes" id="UP001254770">
    <property type="component" value="Unassembled WGS sequence"/>
</dbReference>
<evidence type="ECO:0000256" key="1">
    <source>
        <dbReference type="SAM" id="Phobius"/>
    </source>
</evidence>